<gene>
    <name evidence="1" type="ORF">HaLaN_31094</name>
</gene>
<reference evidence="1 2" key="1">
    <citation type="submission" date="2020-02" db="EMBL/GenBank/DDBJ databases">
        <title>Draft genome sequence of Haematococcus lacustris strain NIES-144.</title>
        <authorList>
            <person name="Morimoto D."/>
            <person name="Nakagawa S."/>
            <person name="Yoshida T."/>
            <person name="Sawayama S."/>
        </authorList>
    </citation>
    <scope>NUCLEOTIDE SEQUENCE [LARGE SCALE GENOMIC DNA]</scope>
    <source>
        <strain evidence="1 2">NIES-144</strain>
    </source>
</reference>
<organism evidence="1 2">
    <name type="scientific">Haematococcus lacustris</name>
    <name type="common">Green alga</name>
    <name type="synonym">Haematococcus pluvialis</name>
    <dbReference type="NCBI Taxonomy" id="44745"/>
    <lineage>
        <taxon>Eukaryota</taxon>
        <taxon>Viridiplantae</taxon>
        <taxon>Chlorophyta</taxon>
        <taxon>core chlorophytes</taxon>
        <taxon>Chlorophyceae</taxon>
        <taxon>CS clade</taxon>
        <taxon>Chlamydomonadales</taxon>
        <taxon>Haematococcaceae</taxon>
        <taxon>Haematococcus</taxon>
    </lineage>
</organism>
<comment type="caution">
    <text evidence="1">The sequence shown here is derived from an EMBL/GenBank/DDBJ whole genome shotgun (WGS) entry which is preliminary data.</text>
</comment>
<evidence type="ECO:0000313" key="1">
    <source>
        <dbReference type="EMBL" id="GFH31956.1"/>
    </source>
</evidence>
<sequence length="65" mass="7066">MNDMMSNTLAVKTEKAATRRCLALLLWSGVARGDSVRQCKVPLLQFSPCLLRCGPQPIPALIPAL</sequence>
<dbReference type="AlphaFoldDB" id="A0A6A0AGU2"/>
<evidence type="ECO:0000313" key="2">
    <source>
        <dbReference type="Proteomes" id="UP000485058"/>
    </source>
</evidence>
<protein>
    <submittedName>
        <fullName evidence="1">Uncharacterized protein</fullName>
    </submittedName>
</protein>
<keyword evidence="2" id="KW-1185">Reference proteome</keyword>
<dbReference type="Proteomes" id="UP000485058">
    <property type="component" value="Unassembled WGS sequence"/>
</dbReference>
<proteinExistence type="predicted"/>
<accession>A0A6A0AGU2</accession>
<dbReference type="EMBL" id="BLLF01006112">
    <property type="protein sequence ID" value="GFH31956.1"/>
    <property type="molecule type" value="Genomic_DNA"/>
</dbReference>
<name>A0A6A0AGU2_HAELA</name>